<evidence type="ECO:0000256" key="2">
    <source>
        <dbReference type="PIRNR" id="PIRNR029950"/>
    </source>
</evidence>
<dbReference type="CDD" id="cd09752">
    <property type="entry name" value="Cas5_I-C"/>
    <property type="match status" value="1"/>
</dbReference>
<keyword evidence="2" id="KW-0378">Hydrolase</keyword>
<dbReference type="GO" id="GO:0016787">
    <property type="term" value="F:hydrolase activity"/>
    <property type="evidence" value="ECO:0007669"/>
    <property type="project" value="UniProtKB-KW"/>
</dbReference>
<keyword evidence="4" id="KW-1185">Reference proteome</keyword>
<organism evidence="3 4">
    <name type="scientific">Lawsonibacter hominis</name>
    <dbReference type="NCBI Taxonomy" id="2763053"/>
    <lineage>
        <taxon>Bacteria</taxon>
        <taxon>Bacillati</taxon>
        <taxon>Bacillota</taxon>
        <taxon>Clostridia</taxon>
        <taxon>Eubacteriales</taxon>
        <taxon>Oscillospiraceae</taxon>
        <taxon>Lawsonibacter</taxon>
    </lineage>
</organism>
<evidence type="ECO:0000313" key="4">
    <source>
        <dbReference type="Proteomes" id="UP000661435"/>
    </source>
</evidence>
<dbReference type="Gene3D" id="3.30.70.2660">
    <property type="match status" value="1"/>
</dbReference>
<keyword evidence="2" id="KW-0255">Endonuclease</keyword>
<dbReference type="NCBIfam" id="TIGR01876">
    <property type="entry name" value="cas_Cas5d"/>
    <property type="match status" value="1"/>
</dbReference>
<gene>
    <name evidence="3" type="primary">cas5c</name>
    <name evidence="3" type="ORF">H8S57_14935</name>
</gene>
<dbReference type="InterPro" id="IPR021124">
    <property type="entry name" value="CRISPR-assoc_prot_Cas5"/>
</dbReference>
<dbReference type="InterPro" id="IPR010155">
    <property type="entry name" value="CRISPR-assoc_prot_Cas5d"/>
</dbReference>
<dbReference type="Pfam" id="PF09704">
    <property type="entry name" value="Cas_Cas5d"/>
    <property type="match status" value="1"/>
</dbReference>
<name>A0A8J6JGS8_9FIRM</name>
<dbReference type="AlphaFoldDB" id="A0A8J6JGS8"/>
<dbReference type="GO" id="GO:0051607">
    <property type="term" value="P:defense response to virus"/>
    <property type="evidence" value="ECO:0007669"/>
    <property type="project" value="UniProtKB-UniRule"/>
</dbReference>
<keyword evidence="2" id="KW-0540">Nuclease</keyword>
<keyword evidence="1 2" id="KW-0051">Antiviral defense</keyword>
<dbReference type="EMBL" id="JACOPP010000033">
    <property type="protein sequence ID" value="MBC5735012.1"/>
    <property type="molecule type" value="Genomic_DNA"/>
</dbReference>
<comment type="function">
    <text evidence="2">CRISPR (clustered regularly interspaced short palindromic repeat) is an adaptive immune system that provides protection against mobile genetic elements (viruses, transposable elements and conjugative plasmids). CRISPR clusters contain spacers, sequences complementary to antecedent mobile elements, and target invading nucleic acids. CRISPR clusters are transcribed and processed into CRISPR RNA (crRNA).</text>
</comment>
<comment type="caution">
    <text evidence="3">The sequence shown here is derived from an EMBL/GenBank/DDBJ whole genome shotgun (WGS) entry which is preliminary data.</text>
</comment>
<dbReference type="GO" id="GO:0003723">
    <property type="term" value="F:RNA binding"/>
    <property type="evidence" value="ECO:0007669"/>
    <property type="project" value="UniProtKB-UniRule"/>
</dbReference>
<dbReference type="PIRSF" id="PIRSF029950">
    <property type="entry name" value="Cas_CT1134"/>
    <property type="match status" value="1"/>
</dbReference>
<dbReference type="InterPro" id="IPR013422">
    <property type="entry name" value="CRISPR-assoc_prot_Cas5_N"/>
</dbReference>
<dbReference type="EC" id="3.1.-.-" evidence="2"/>
<comment type="similarity">
    <text evidence="2">Belongs to the CRISPR-associated protein Cas5 family. Subtype I-C/Dvulg subfamily.</text>
</comment>
<protein>
    <recommendedName>
        <fullName evidence="2">pre-crRNA processing endonuclease</fullName>
        <ecNumber evidence="2">3.1.-.-</ecNumber>
    </recommendedName>
</protein>
<reference evidence="3" key="1">
    <citation type="submission" date="2020-08" db="EMBL/GenBank/DDBJ databases">
        <title>Genome public.</title>
        <authorList>
            <person name="Liu C."/>
            <person name="Sun Q."/>
        </authorList>
    </citation>
    <scope>NUCLEOTIDE SEQUENCE</scope>
    <source>
        <strain evidence="3">NSJ-51</strain>
    </source>
</reference>
<dbReference type="NCBIfam" id="TIGR02593">
    <property type="entry name" value="CRISPR_cas5"/>
    <property type="match status" value="1"/>
</dbReference>
<dbReference type="RefSeq" id="WP_186908803.1">
    <property type="nucleotide sequence ID" value="NZ_JACOPP010000033.1"/>
</dbReference>
<evidence type="ECO:0000313" key="3">
    <source>
        <dbReference type="EMBL" id="MBC5735012.1"/>
    </source>
</evidence>
<dbReference type="GO" id="GO:0043571">
    <property type="term" value="P:maintenance of CRISPR repeat elements"/>
    <property type="evidence" value="ECO:0007669"/>
    <property type="project" value="UniProtKB-UniRule"/>
</dbReference>
<evidence type="ECO:0000256" key="1">
    <source>
        <dbReference type="ARBA" id="ARBA00023118"/>
    </source>
</evidence>
<dbReference type="Proteomes" id="UP000661435">
    <property type="component" value="Unassembled WGS sequence"/>
</dbReference>
<proteinExistence type="inferred from homology"/>
<sequence>MSIRLEVWGDYALFTRPEMKVERVSYDVMTPSAARGLMEAIYWHPGLKWKIDRIHVRAPIRFSNLRRNEVKSTVSARTARTVMERGKGELYLCASGDIQQRAALLLRDVRYVIEAHFDLVPEKMAPGDNCGKFQDIAKRRVQKGQFYHQPCFGCREFPAQFKLCQALPPCPEELKGARDLGWMLYDLDYSDPENITPRFFRAVLRDGALDVPPWDSEEVRG</sequence>
<accession>A0A8J6JGS8</accession>
<dbReference type="GO" id="GO:0004519">
    <property type="term" value="F:endonuclease activity"/>
    <property type="evidence" value="ECO:0007669"/>
    <property type="project" value="UniProtKB-UniRule"/>
</dbReference>
<keyword evidence="2" id="KW-0694">RNA-binding</keyword>